<feature type="transmembrane region" description="Helical" evidence="7">
    <location>
        <begin position="280"/>
        <end position="304"/>
    </location>
</feature>
<sequence length="471" mass="52815">MILSFIRRFSNAILLLWIISIIAFWLSKLTPGDEVMDYLSIDDPRYNINSNPLELQNAYLQIAHRRGLDLPMFYWSVSPGYYPKNVNLILPLDERKSLKSWIDQTKNGNGSLLLHDQLKSGLQTYCPISNSLAAHDVLCQHFNSALKTNDLKLLQNNMLAVKEALLKDTIAIPEITNQLSLILLSCDQLLEQGNSDVATTWLPLIEWNGTHNQYHQWMSGLLSQRPLTSLVDGLNAWTKIFDALKWTLLLNGLAFLLAILLGVGIGIWSGAHDGMPLERIINWILFALFALPSFWLGTLFIYSLTSGEWLSIFPSGGLGSYQRAGSVIEKWSILFSHLLLPVMCLTLGALAYVSRQMKQSVLHQMEQPYVKALRAQGISERTILKKHVIRNALFPVITIIGGSVPALLSGSLIVEVIFSIPGMGRLMYNSLLAHDWPVVFPVLMLGAAITVFSYVLTDVVYKWADPRVKTV</sequence>
<evidence type="ECO:0000259" key="8">
    <source>
        <dbReference type="PROSITE" id="PS50928"/>
    </source>
</evidence>
<dbReference type="Pfam" id="PF00528">
    <property type="entry name" value="BPD_transp_1"/>
    <property type="match status" value="1"/>
</dbReference>
<gene>
    <name evidence="9" type="ORF">IPP15_14995</name>
</gene>
<feature type="transmembrane region" description="Helical" evidence="7">
    <location>
        <begin position="331"/>
        <end position="353"/>
    </location>
</feature>
<reference evidence="9 10" key="1">
    <citation type="submission" date="2020-10" db="EMBL/GenBank/DDBJ databases">
        <title>Connecting structure to function with the recovery of over 1000 high-quality activated sludge metagenome-assembled genomes encoding full-length rRNA genes using long-read sequencing.</title>
        <authorList>
            <person name="Singleton C.M."/>
            <person name="Petriglieri F."/>
            <person name="Kristensen J.M."/>
            <person name="Kirkegaard R.H."/>
            <person name="Michaelsen T.Y."/>
            <person name="Andersen M.H."/>
            <person name="Karst S.M."/>
            <person name="Dueholm M.S."/>
            <person name="Nielsen P.H."/>
            <person name="Albertsen M."/>
        </authorList>
    </citation>
    <scope>NUCLEOTIDE SEQUENCE [LARGE SCALE GENOMIC DNA]</scope>
    <source>
        <strain evidence="9">Ribe_18-Q3-R11-54_MAXAC.273</strain>
    </source>
</reference>
<evidence type="ECO:0000313" key="9">
    <source>
        <dbReference type="EMBL" id="MBK9983663.1"/>
    </source>
</evidence>
<accession>A0A9D7SX89</accession>
<evidence type="ECO:0000256" key="7">
    <source>
        <dbReference type="RuleBase" id="RU363032"/>
    </source>
</evidence>
<dbReference type="PANTHER" id="PTHR30465:SF0">
    <property type="entry name" value="OLIGOPEPTIDE TRANSPORT SYSTEM PERMEASE PROTEIN APPB"/>
    <property type="match status" value="1"/>
</dbReference>
<feature type="domain" description="ABC transmembrane type-1" evidence="8">
    <location>
        <begin position="244"/>
        <end position="461"/>
    </location>
</feature>
<dbReference type="Gene3D" id="1.10.3720.10">
    <property type="entry name" value="MetI-like"/>
    <property type="match status" value="1"/>
</dbReference>
<comment type="caution">
    <text evidence="9">The sequence shown here is derived from an EMBL/GenBank/DDBJ whole genome shotgun (WGS) entry which is preliminary data.</text>
</comment>
<dbReference type="EMBL" id="JADKGY010000022">
    <property type="protein sequence ID" value="MBK9983663.1"/>
    <property type="molecule type" value="Genomic_DNA"/>
</dbReference>
<dbReference type="PROSITE" id="PS50928">
    <property type="entry name" value="ABC_TM1"/>
    <property type="match status" value="1"/>
</dbReference>
<dbReference type="InterPro" id="IPR000515">
    <property type="entry name" value="MetI-like"/>
</dbReference>
<dbReference type="InterPro" id="IPR035906">
    <property type="entry name" value="MetI-like_sf"/>
</dbReference>
<feature type="transmembrane region" description="Helical" evidence="7">
    <location>
        <begin position="9"/>
        <end position="26"/>
    </location>
</feature>
<evidence type="ECO:0000256" key="3">
    <source>
        <dbReference type="ARBA" id="ARBA00022475"/>
    </source>
</evidence>
<evidence type="ECO:0000313" key="10">
    <source>
        <dbReference type="Proteomes" id="UP000808337"/>
    </source>
</evidence>
<keyword evidence="5 7" id="KW-1133">Transmembrane helix</keyword>
<keyword evidence="3" id="KW-1003">Cell membrane</keyword>
<dbReference type="CDD" id="cd06261">
    <property type="entry name" value="TM_PBP2"/>
    <property type="match status" value="1"/>
</dbReference>
<evidence type="ECO:0000256" key="2">
    <source>
        <dbReference type="ARBA" id="ARBA00022448"/>
    </source>
</evidence>
<keyword evidence="4 7" id="KW-0812">Transmembrane</keyword>
<feature type="transmembrane region" description="Helical" evidence="7">
    <location>
        <begin position="392"/>
        <end position="418"/>
    </location>
</feature>
<evidence type="ECO:0000256" key="6">
    <source>
        <dbReference type="ARBA" id="ARBA00023136"/>
    </source>
</evidence>
<name>A0A9D7SX89_9BACT</name>
<dbReference type="GO" id="GO:0005886">
    <property type="term" value="C:plasma membrane"/>
    <property type="evidence" value="ECO:0007669"/>
    <property type="project" value="UniProtKB-SubCell"/>
</dbReference>
<dbReference type="AlphaFoldDB" id="A0A9D7SX89"/>
<dbReference type="Proteomes" id="UP000808337">
    <property type="component" value="Unassembled WGS sequence"/>
</dbReference>
<keyword evidence="2 7" id="KW-0813">Transport</keyword>
<evidence type="ECO:0000256" key="4">
    <source>
        <dbReference type="ARBA" id="ARBA00022692"/>
    </source>
</evidence>
<evidence type="ECO:0000256" key="5">
    <source>
        <dbReference type="ARBA" id="ARBA00022989"/>
    </source>
</evidence>
<protein>
    <submittedName>
        <fullName evidence="9">ABC transporter permease</fullName>
    </submittedName>
</protein>
<comment type="similarity">
    <text evidence="7">Belongs to the binding-protein-dependent transport system permease family.</text>
</comment>
<keyword evidence="6 7" id="KW-0472">Membrane</keyword>
<comment type="subcellular location">
    <subcellularLocation>
        <location evidence="1 7">Cell membrane</location>
        <topology evidence="1 7">Multi-pass membrane protein</topology>
    </subcellularLocation>
</comment>
<feature type="transmembrane region" description="Helical" evidence="7">
    <location>
        <begin position="438"/>
        <end position="461"/>
    </location>
</feature>
<dbReference type="PANTHER" id="PTHR30465">
    <property type="entry name" value="INNER MEMBRANE ABC TRANSPORTER"/>
    <property type="match status" value="1"/>
</dbReference>
<proteinExistence type="inferred from homology"/>
<evidence type="ECO:0000256" key="1">
    <source>
        <dbReference type="ARBA" id="ARBA00004651"/>
    </source>
</evidence>
<feature type="transmembrane region" description="Helical" evidence="7">
    <location>
        <begin position="248"/>
        <end position="268"/>
    </location>
</feature>
<dbReference type="GO" id="GO:0055085">
    <property type="term" value="P:transmembrane transport"/>
    <property type="evidence" value="ECO:0007669"/>
    <property type="project" value="InterPro"/>
</dbReference>
<organism evidence="9 10">
    <name type="scientific">Candidatus Opimibacter skivensis</name>
    <dbReference type="NCBI Taxonomy" id="2982028"/>
    <lineage>
        <taxon>Bacteria</taxon>
        <taxon>Pseudomonadati</taxon>
        <taxon>Bacteroidota</taxon>
        <taxon>Saprospiria</taxon>
        <taxon>Saprospirales</taxon>
        <taxon>Saprospiraceae</taxon>
        <taxon>Candidatus Opimibacter</taxon>
    </lineage>
</organism>
<dbReference type="SUPFAM" id="SSF161098">
    <property type="entry name" value="MetI-like"/>
    <property type="match status" value="1"/>
</dbReference>